<evidence type="ECO:0000256" key="8">
    <source>
        <dbReference type="SAM" id="MobiDB-lite"/>
    </source>
</evidence>
<keyword evidence="5 7" id="KW-0378">Hydrolase</keyword>
<dbReference type="GO" id="GO:0004252">
    <property type="term" value="F:serine-type endopeptidase activity"/>
    <property type="evidence" value="ECO:0007669"/>
    <property type="project" value="InterPro"/>
</dbReference>
<dbReference type="CDD" id="cd06530">
    <property type="entry name" value="S26_SPase_I"/>
    <property type="match status" value="1"/>
</dbReference>
<keyword evidence="11" id="KW-1185">Reference proteome</keyword>
<keyword evidence="7" id="KW-0645">Protease</keyword>
<comment type="catalytic activity">
    <reaction evidence="1 7">
        <text>Cleavage of hydrophobic, N-terminal signal or leader sequences from secreted and periplasmic proteins.</text>
        <dbReference type="EC" id="3.4.21.89"/>
    </reaction>
</comment>
<evidence type="ECO:0000313" key="11">
    <source>
        <dbReference type="Proteomes" id="UP000466864"/>
    </source>
</evidence>
<evidence type="ECO:0000256" key="6">
    <source>
        <dbReference type="PIRSR" id="PIRSR600223-1"/>
    </source>
</evidence>
<name>A0A7X2P640_9FIRM</name>
<evidence type="ECO:0000256" key="4">
    <source>
        <dbReference type="ARBA" id="ARBA00013208"/>
    </source>
</evidence>
<feature type="domain" description="Peptidase S26" evidence="9">
    <location>
        <begin position="39"/>
        <end position="199"/>
    </location>
</feature>
<dbReference type="InterPro" id="IPR019758">
    <property type="entry name" value="Pept_S26A_signal_pept_1_CS"/>
</dbReference>
<evidence type="ECO:0000256" key="3">
    <source>
        <dbReference type="ARBA" id="ARBA00009370"/>
    </source>
</evidence>
<dbReference type="InterPro" id="IPR019757">
    <property type="entry name" value="Pept_S26A_signal_pept_1_Lys-AS"/>
</dbReference>
<dbReference type="AlphaFoldDB" id="A0A7X2P640"/>
<feature type="active site" evidence="6">
    <location>
        <position position="111"/>
    </location>
</feature>
<dbReference type="InterPro" id="IPR019533">
    <property type="entry name" value="Peptidase_S26"/>
</dbReference>
<protein>
    <recommendedName>
        <fullName evidence="4 7">Signal peptidase I</fullName>
        <ecNumber evidence="4 7">3.4.21.89</ecNumber>
    </recommendedName>
</protein>
<dbReference type="EC" id="3.4.21.89" evidence="4 7"/>
<evidence type="ECO:0000256" key="7">
    <source>
        <dbReference type="RuleBase" id="RU362042"/>
    </source>
</evidence>
<evidence type="ECO:0000256" key="1">
    <source>
        <dbReference type="ARBA" id="ARBA00000677"/>
    </source>
</evidence>
<sequence>MNQSQNRDDRDREHIENTGKGTDGEKGQKSANFKKELFSYIRMIAVVVLVIVLLQEFIIINARIPSASMEPTVSVGNQIFGSRLTYKFRDPERYDIIIFHDPDNSKKLLIKRIIGMPGDTVDIRDGSVYINGSETPLEDSFCMEPSSTLDGNLVYPIVVPSDSYFVLGDNRMDSNDSRFWTNTFVQKDEILGNAVFRYWPVWEIGPIHGAEAGWYNP</sequence>
<comment type="caution">
    <text evidence="10">The sequence shown here is derived from an EMBL/GenBank/DDBJ whole genome shotgun (WGS) entry which is preliminary data.</text>
</comment>
<dbReference type="InterPro" id="IPR000223">
    <property type="entry name" value="Pept_S26A_signal_pept_1"/>
</dbReference>
<keyword evidence="7" id="KW-0472">Membrane</keyword>
<dbReference type="GO" id="GO:0005886">
    <property type="term" value="C:plasma membrane"/>
    <property type="evidence" value="ECO:0007669"/>
    <property type="project" value="UniProtKB-SubCell"/>
</dbReference>
<dbReference type="InterPro" id="IPR036286">
    <property type="entry name" value="LexA/Signal_pep-like_sf"/>
</dbReference>
<keyword evidence="7" id="KW-0812">Transmembrane</keyword>
<dbReference type="SUPFAM" id="SSF51306">
    <property type="entry name" value="LexA/Signal peptidase"/>
    <property type="match status" value="1"/>
</dbReference>
<organism evidence="10 11">
    <name type="scientific">Bilifractor porci</name>
    <dbReference type="NCBI Taxonomy" id="2606636"/>
    <lineage>
        <taxon>Bacteria</taxon>
        <taxon>Bacillati</taxon>
        <taxon>Bacillota</taxon>
        <taxon>Clostridia</taxon>
        <taxon>Lachnospirales</taxon>
        <taxon>Lachnospiraceae</taxon>
        <taxon>Bilifractor</taxon>
    </lineage>
</organism>
<dbReference type="Pfam" id="PF10502">
    <property type="entry name" value="Peptidase_S26"/>
    <property type="match status" value="1"/>
</dbReference>
<evidence type="ECO:0000256" key="2">
    <source>
        <dbReference type="ARBA" id="ARBA00004401"/>
    </source>
</evidence>
<proteinExistence type="inferred from homology"/>
<dbReference type="Proteomes" id="UP000466864">
    <property type="component" value="Unassembled WGS sequence"/>
</dbReference>
<feature type="active site" evidence="6">
    <location>
        <position position="68"/>
    </location>
</feature>
<dbReference type="RefSeq" id="WP_154456725.1">
    <property type="nucleotide sequence ID" value="NZ_VUMV01000001.1"/>
</dbReference>
<reference evidence="10 11" key="1">
    <citation type="submission" date="2019-08" db="EMBL/GenBank/DDBJ databases">
        <title>In-depth cultivation of the pig gut microbiome towards novel bacterial diversity and tailored functional studies.</title>
        <authorList>
            <person name="Wylensek D."/>
            <person name="Hitch T.C.A."/>
            <person name="Clavel T."/>
        </authorList>
    </citation>
    <scope>NUCLEOTIDE SEQUENCE [LARGE SCALE GENOMIC DNA]</scope>
    <source>
        <strain evidence="10 11">Oil+RF-744-WCA-WT-13</strain>
    </source>
</reference>
<evidence type="ECO:0000313" key="10">
    <source>
        <dbReference type="EMBL" id="MST80913.1"/>
    </source>
</evidence>
<dbReference type="GO" id="GO:0006465">
    <property type="term" value="P:signal peptide processing"/>
    <property type="evidence" value="ECO:0007669"/>
    <property type="project" value="InterPro"/>
</dbReference>
<dbReference type="PANTHER" id="PTHR43390:SF1">
    <property type="entry name" value="CHLOROPLAST PROCESSING PEPTIDASE"/>
    <property type="match status" value="1"/>
</dbReference>
<dbReference type="PROSITE" id="PS00760">
    <property type="entry name" value="SPASE_I_2"/>
    <property type="match status" value="1"/>
</dbReference>
<accession>A0A7X2P640</accession>
<keyword evidence="7" id="KW-1133">Transmembrane helix</keyword>
<dbReference type="NCBIfam" id="TIGR02227">
    <property type="entry name" value="sigpep_I_bact"/>
    <property type="match status" value="1"/>
</dbReference>
<dbReference type="PANTHER" id="PTHR43390">
    <property type="entry name" value="SIGNAL PEPTIDASE I"/>
    <property type="match status" value="1"/>
</dbReference>
<comment type="similarity">
    <text evidence="3 7">Belongs to the peptidase S26 family.</text>
</comment>
<comment type="subcellular location">
    <subcellularLocation>
        <location evidence="2">Cell membrane</location>
        <topology evidence="2">Single-pass type II membrane protein</topology>
    </subcellularLocation>
    <subcellularLocation>
        <location evidence="7">Membrane</location>
        <topology evidence="7">Single-pass type II membrane protein</topology>
    </subcellularLocation>
</comment>
<dbReference type="PRINTS" id="PR00727">
    <property type="entry name" value="LEADERPTASE"/>
</dbReference>
<evidence type="ECO:0000256" key="5">
    <source>
        <dbReference type="ARBA" id="ARBA00022801"/>
    </source>
</evidence>
<evidence type="ECO:0000259" key="9">
    <source>
        <dbReference type="Pfam" id="PF10502"/>
    </source>
</evidence>
<gene>
    <name evidence="10" type="primary">lepB</name>
    <name evidence="10" type="ORF">FYJ60_00985</name>
</gene>
<feature type="region of interest" description="Disordered" evidence="8">
    <location>
        <begin position="1"/>
        <end position="28"/>
    </location>
</feature>
<dbReference type="PROSITE" id="PS00761">
    <property type="entry name" value="SPASE_I_3"/>
    <property type="match status" value="1"/>
</dbReference>
<dbReference type="EMBL" id="VUMV01000001">
    <property type="protein sequence ID" value="MST80913.1"/>
    <property type="molecule type" value="Genomic_DNA"/>
</dbReference>
<dbReference type="Gene3D" id="2.10.109.10">
    <property type="entry name" value="Umud Fragment, subunit A"/>
    <property type="match status" value="1"/>
</dbReference>
<dbReference type="GO" id="GO:0009003">
    <property type="term" value="F:signal peptidase activity"/>
    <property type="evidence" value="ECO:0007669"/>
    <property type="project" value="UniProtKB-EC"/>
</dbReference>
<feature type="transmembrane region" description="Helical" evidence="7">
    <location>
        <begin position="40"/>
        <end position="60"/>
    </location>
</feature>